<dbReference type="PANTHER" id="PTHR30329">
    <property type="entry name" value="STATOR ELEMENT OF FLAGELLAR MOTOR COMPLEX"/>
    <property type="match status" value="1"/>
</dbReference>
<dbReference type="InterPro" id="IPR039001">
    <property type="entry name" value="Pal"/>
</dbReference>
<dbReference type="PROSITE" id="PS51123">
    <property type="entry name" value="OMPA_2"/>
    <property type="match status" value="1"/>
</dbReference>
<dbReference type="InterPro" id="IPR050330">
    <property type="entry name" value="Bact_OuterMem_StrucFunc"/>
</dbReference>
<dbReference type="PROSITE" id="PS51257">
    <property type="entry name" value="PROKAR_LIPOPROTEIN"/>
    <property type="match status" value="1"/>
</dbReference>
<dbReference type="Proteomes" id="UP001157167">
    <property type="component" value="Unassembled WGS sequence"/>
</dbReference>
<keyword evidence="5 8" id="KW-0998">Cell outer membrane</keyword>
<evidence type="ECO:0000256" key="9">
    <source>
        <dbReference type="SAM" id="MobiDB-lite"/>
    </source>
</evidence>
<keyword evidence="13" id="KW-1185">Reference proteome</keyword>
<keyword evidence="1 8" id="KW-0132">Cell division</keyword>
<comment type="subunit">
    <text evidence="8">The Tol-Pal system is composed of five core proteins: the inner membrane proteins TolA, TolQ and TolR, the periplasmic protein TolB and the outer membrane protein Pal. They form a network linking the inner and outer membranes and the peptidoglycan layer.</text>
</comment>
<accession>A0ABQ6FAP0</accession>
<dbReference type="InterPro" id="IPR006665">
    <property type="entry name" value="OmpA-like"/>
</dbReference>
<evidence type="ECO:0000259" key="11">
    <source>
        <dbReference type="PROSITE" id="PS51123"/>
    </source>
</evidence>
<dbReference type="Pfam" id="PF00691">
    <property type="entry name" value="OmpA"/>
    <property type="match status" value="1"/>
</dbReference>
<keyword evidence="7 8" id="KW-0131">Cell cycle</keyword>
<evidence type="ECO:0000256" key="2">
    <source>
        <dbReference type="ARBA" id="ARBA00022729"/>
    </source>
</evidence>
<dbReference type="RefSeq" id="WP_284187609.1">
    <property type="nucleotide sequence ID" value="NZ_BSPX01000022.1"/>
</dbReference>
<protein>
    <recommendedName>
        <fullName evidence="8">Peptidoglycan-associated lipoprotein</fullName>
        <shortName evidence="8">PAL</shortName>
    </recommendedName>
</protein>
<dbReference type="PANTHER" id="PTHR30329:SF21">
    <property type="entry name" value="LIPOPROTEIN YIAD-RELATED"/>
    <property type="match status" value="1"/>
</dbReference>
<comment type="function">
    <text evidence="8">Part of the Tol-Pal system, which plays a role in outer membrane invagination during cell division and is important for maintaining outer membrane integrity.</text>
</comment>
<feature type="signal peptide" evidence="10">
    <location>
        <begin position="1"/>
        <end position="24"/>
    </location>
</feature>
<feature type="domain" description="OmpA-like" evidence="11">
    <location>
        <begin position="66"/>
        <end position="183"/>
    </location>
</feature>
<gene>
    <name evidence="8" type="primary">pal</name>
    <name evidence="12" type="ORF">GCM10007933_17510</name>
</gene>
<dbReference type="EMBL" id="BSPX01000022">
    <property type="protein sequence ID" value="GLT22292.1"/>
    <property type="molecule type" value="Genomic_DNA"/>
</dbReference>
<dbReference type="NCBIfam" id="TIGR02802">
    <property type="entry name" value="Pal_lipo"/>
    <property type="match status" value="1"/>
</dbReference>
<comment type="subcellular location">
    <subcellularLocation>
        <location evidence="8">Cell outer membrane</location>
        <topology evidence="8">Lipid-anchor</topology>
    </subcellularLocation>
</comment>
<reference evidence="13" key="1">
    <citation type="journal article" date="2019" name="Int. J. Syst. Evol. Microbiol.">
        <title>The Global Catalogue of Microorganisms (GCM) 10K type strain sequencing project: providing services to taxonomists for standard genome sequencing and annotation.</title>
        <authorList>
            <consortium name="The Broad Institute Genomics Platform"/>
            <consortium name="The Broad Institute Genome Sequencing Center for Infectious Disease"/>
            <person name="Wu L."/>
            <person name="Ma J."/>
        </authorList>
    </citation>
    <scope>NUCLEOTIDE SEQUENCE [LARGE SCALE GENOMIC DNA]</scope>
    <source>
        <strain evidence="13">NBRC 102407</strain>
    </source>
</reference>
<evidence type="ECO:0000256" key="4">
    <source>
        <dbReference type="ARBA" id="ARBA00023139"/>
    </source>
</evidence>
<comment type="caution">
    <text evidence="12">The sequence shown here is derived from an EMBL/GenBank/DDBJ whole genome shotgun (WGS) entry which is preliminary data.</text>
</comment>
<dbReference type="PRINTS" id="PR01021">
    <property type="entry name" value="OMPADOMAIN"/>
</dbReference>
<dbReference type="HAMAP" id="MF_02204">
    <property type="entry name" value="Pal"/>
    <property type="match status" value="1"/>
</dbReference>
<feature type="chain" id="PRO_5045316289" description="Peptidoglycan-associated lipoprotein" evidence="10">
    <location>
        <begin position="25"/>
        <end position="183"/>
    </location>
</feature>
<dbReference type="Gene3D" id="3.30.1330.60">
    <property type="entry name" value="OmpA-like domain"/>
    <property type="match status" value="1"/>
</dbReference>
<comment type="similarity">
    <text evidence="8">Belongs to the Pal lipoprotein family.</text>
</comment>
<evidence type="ECO:0000256" key="7">
    <source>
        <dbReference type="ARBA" id="ARBA00023306"/>
    </source>
</evidence>
<feature type="compositionally biased region" description="Polar residues" evidence="9">
    <location>
        <begin position="47"/>
        <end position="57"/>
    </location>
</feature>
<sequence length="183" mass="19624">MKFQHLTLSLIAAGLLAACSSAPNQNQGAAVEDRSSGAASSGIDGNRVTTVNANDGANGSAYPELRDPKNILSKRSVLFDYDSYVVKDQYRPLVEAHAKFLVAHPKVKMLIQGNTDERGSREYNLALGQKRADAVKKALGLLGVAESQLESVSLGEEKPSCTDASESCWSANRRGDMLYSGEF</sequence>
<evidence type="ECO:0000256" key="5">
    <source>
        <dbReference type="ARBA" id="ARBA00023237"/>
    </source>
</evidence>
<evidence type="ECO:0000313" key="13">
    <source>
        <dbReference type="Proteomes" id="UP001157167"/>
    </source>
</evidence>
<dbReference type="PROSITE" id="PS01068">
    <property type="entry name" value="OMPA_1"/>
    <property type="match status" value="1"/>
</dbReference>
<evidence type="ECO:0000256" key="3">
    <source>
        <dbReference type="ARBA" id="ARBA00023136"/>
    </source>
</evidence>
<keyword evidence="2 8" id="KW-0732">Signal</keyword>
<feature type="region of interest" description="Disordered" evidence="9">
    <location>
        <begin position="26"/>
        <end position="62"/>
    </location>
</feature>
<organism evidence="12 13">
    <name type="scientific">Zoogloea oryzae</name>
    <dbReference type="NCBI Taxonomy" id="310767"/>
    <lineage>
        <taxon>Bacteria</taxon>
        <taxon>Pseudomonadati</taxon>
        <taxon>Pseudomonadota</taxon>
        <taxon>Betaproteobacteria</taxon>
        <taxon>Rhodocyclales</taxon>
        <taxon>Zoogloeaceae</taxon>
        <taxon>Zoogloea</taxon>
    </lineage>
</organism>
<dbReference type="InterPro" id="IPR006690">
    <property type="entry name" value="OMPA-like_CS"/>
</dbReference>
<dbReference type="InterPro" id="IPR014169">
    <property type="entry name" value="Pal_lipo_C"/>
</dbReference>
<name>A0ABQ6FAP0_9RHOO</name>
<keyword evidence="3 8" id="KW-0472">Membrane</keyword>
<evidence type="ECO:0000256" key="6">
    <source>
        <dbReference type="ARBA" id="ARBA00023288"/>
    </source>
</evidence>
<keyword evidence="6 8" id="KW-0449">Lipoprotein</keyword>
<dbReference type="SUPFAM" id="SSF103088">
    <property type="entry name" value="OmpA-like"/>
    <property type="match status" value="1"/>
</dbReference>
<evidence type="ECO:0000256" key="8">
    <source>
        <dbReference type="HAMAP-Rule" id="MF_02204"/>
    </source>
</evidence>
<evidence type="ECO:0000256" key="1">
    <source>
        <dbReference type="ARBA" id="ARBA00022618"/>
    </source>
</evidence>
<proteinExistence type="inferred from homology"/>
<evidence type="ECO:0000313" key="12">
    <source>
        <dbReference type="EMBL" id="GLT22292.1"/>
    </source>
</evidence>
<keyword evidence="4 8" id="KW-0564">Palmitate</keyword>
<evidence type="ECO:0000256" key="10">
    <source>
        <dbReference type="SAM" id="SignalP"/>
    </source>
</evidence>
<dbReference type="CDD" id="cd07185">
    <property type="entry name" value="OmpA_C-like"/>
    <property type="match status" value="1"/>
</dbReference>
<dbReference type="InterPro" id="IPR036737">
    <property type="entry name" value="OmpA-like_sf"/>
</dbReference>
<dbReference type="InterPro" id="IPR006664">
    <property type="entry name" value="OMP_bac"/>
</dbReference>